<sequence>MKVSMIALALAAFATTASAYATTSVDANADKLNIQHMHQWTPDHSSATGKTRQEVRQELVRAQKDGQLAALKQLYQGS</sequence>
<dbReference type="Pfam" id="PF13663">
    <property type="entry name" value="DUF4148"/>
    <property type="match status" value="1"/>
</dbReference>
<feature type="chain" id="PRO_5022834791" evidence="1">
    <location>
        <begin position="20"/>
        <end position="78"/>
    </location>
</feature>
<name>A0A5B0H6A6_9BURK</name>
<gene>
    <name evidence="2" type="ORF">FVF58_18050</name>
</gene>
<keyword evidence="1" id="KW-0732">Signal</keyword>
<dbReference type="RefSeq" id="WP_149671239.1">
    <property type="nucleotide sequence ID" value="NZ_VTUZ01000011.1"/>
</dbReference>
<feature type="signal peptide" evidence="1">
    <location>
        <begin position="1"/>
        <end position="19"/>
    </location>
</feature>
<dbReference type="InterPro" id="IPR025421">
    <property type="entry name" value="DUF4148"/>
</dbReference>
<evidence type="ECO:0000256" key="1">
    <source>
        <dbReference type="SAM" id="SignalP"/>
    </source>
</evidence>
<dbReference type="Proteomes" id="UP000325273">
    <property type="component" value="Unassembled WGS sequence"/>
</dbReference>
<evidence type="ECO:0000313" key="2">
    <source>
        <dbReference type="EMBL" id="KAA1010767.1"/>
    </source>
</evidence>
<evidence type="ECO:0000313" key="3">
    <source>
        <dbReference type="Proteomes" id="UP000325273"/>
    </source>
</evidence>
<comment type="caution">
    <text evidence="2">The sequence shown here is derived from an EMBL/GenBank/DDBJ whole genome shotgun (WGS) entry which is preliminary data.</text>
</comment>
<organism evidence="2 3">
    <name type="scientific">Paraburkholderia panacisoli</name>
    <dbReference type="NCBI Taxonomy" id="2603818"/>
    <lineage>
        <taxon>Bacteria</taxon>
        <taxon>Pseudomonadati</taxon>
        <taxon>Pseudomonadota</taxon>
        <taxon>Betaproteobacteria</taxon>
        <taxon>Burkholderiales</taxon>
        <taxon>Burkholderiaceae</taxon>
        <taxon>Paraburkholderia</taxon>
    </lineage>
</organism>
<dbReference type="AlphaFoldDB" id="A0A5B0H6A6"/>
<keyword evidence="3" id="KW-1185">Reference proteome</keyword>
<reference evidence="2 3" key="1">
    <citation type="submission" date="2019-08" db="EMBL/GenBank/DDBJ databases">
        <title>Paraburkholderia sp. DCY113.</title>
        <authorList>
            <person name="Kang J."/>
        </authorList>
    </citation>
    <scope>NUCLEOTIDE SEQUENCE [LARGE SCALE GENOMIC DNA]</scope>
    <source>
        <strain evidence="2 3">DCY113</strain>
    </source>
</reference>
<proteinExistence type="predicted"/>
<dbReference type="EMBL" id="VTUZ01000011">
    <property type="protein sequence ID" value="KAA1010767.1"/>
    <property type="molecule type" value="Genomic_DNA"/>
</dbReference>
<accession>A0A5B0H6A6</accession>
<protein>
    <submittedName>
        <fullName evidence="2">DUF4148 domain-containing protein</fullName>
    </submittedName>
</protein>